<dbReference type="Gene3D" id="3.60.110.10">
    <property type="entry name" value="Carbon-nitrogen hydrolase"/>
    <property type="match status" value="1"/>
</dbReference>
<dbReference type="PANTHER" id="PTHR23088">
    <property type="entry name" value="NITRILASE-RELATED"/>
    <property type="match status" value="1"/>
</dbReference>
<dbReference type="InterPro" id="IPR001110">
    <property type="entry name" value="UPF0012_CS"/>
</dbReference>
<evidence type="ECO:0000259" key="2">
    <source>
        <dbReference type="PROSITE" id="PS50263"/>
    </source>
</evidence>
<dbReference type="GO" id="GO:0016787">
    <property type="term" value="F:hydrolase activity"/>
    <property type="evidence" value="ECO:0007669"/>
    <property type="project" value="UniProtKB-KW"/>
</dbReference>
<comment type="similarity">
    <text evidence="1">Belongs to the carbon-nitrogen hydrolase superfamily. NIT1/NIT2 family.</text>
</comment>
<dbReference type="OrthoDB" id="9811121at2"/>
<name>A0A543HXN8_9MICO</name>
<dbReference type="SUPFAM" id="SSF56317">
    <property type="entry name" value="Carbon-nitrogen hydrolase"/>
    <property type="match status" value="1"/>
</dbReference>
<gene>
    <name evidence="3" type="ORF">FB466_1356</name>
</gene>
<feature type="domain" description="CN hydrolase" evidence="2">
    <location>
        <begin position="4"/>
        <end position="244"/>
    </location>
</feature>
<dbReference type="RefSeq" id="WP_141917025.1">
    <property type="nucleotide sequence ID" value="NZ_BAAAYS010000016.1"/>
</dbReference>
<dbReference type="PROSITE" id="PS50263">
    <property type="entry name" value="CN_HYDROLASE"/>
    <property type="match status" value="1"/>
</dbReference>
<dbReference type="InterPro" id="IPR003010">
    <property type="entry name" value="C-N_Hydrolase"/>
</dbReference>
<dbReference type="CDD" id="cd07581">
    <property type="entry name" value="nitrilase_3"/>
    <property type="match status" value="1"/>
</dbReference>
<dbReference type="InterPro" id="IPR036526">
    <property type="entry name" value="C-N_Hydrolase_sf"/>
</dbReference>
<dbReference type="PROSITE" id="PS01227">
    <property type="entry name" value="UPF0012"/>
    <property type="match status" value="1"/>
</dbReference>
<organism evidence="3 4">
    <name type="scientific">Klugiella xanthotipulae</name>
    <dbReference type="NCBI Taxonomy" id="244735"/>
    <lineage>
        <taxon>Bacteria</taxon>
        <taxon>Bacillati</taxon>
        <taxon>Actinomycetota</taxon>
        <taxon>Actinomycetes</taxon>
        <taxon>Micrococcales</taxon>
        <taxon>Microbacteriaceae</taxon>
        <taxon>Klugiella</taxon>
    </lineage>
</organism>
<dbReference type="Proteomes" id="UP000318331">
    <property type="component" value="Unassembled WGS sequence"/>
</dbReference>
<dbReference type="EMBL" id="VFPN01000002">
    <property type="protein sequence ID" value="TQM63107.1"/>
    <property type="molecule type" value="Genomic_DNA"/>
</dbReference>
<dbReference type="AlphaFoldDB" id="A0A543HXN8"/>
<accession>A0A543HXN8</accession>
<evidence type="ECO:0000256" key="1">
    <source>
        <dbReference type="ARBA" id="ARBA00010613"/>
    </source>
</evidence>
<dbReference type="PANTHER" id="PTHR23088:SF27">
    <property type="entry name" value="DEAMINATED GLUTATHIONE AMIDASE"/>
    <property type="match status" value="1"/>
</dbReference>
<keyword evidence="4" id="KW-1185">Reference proteome</keyword>
<proteinExistence type="inferred from homology"/>
<dbReference type="Pfam" id="PF00795">
    <property type="entry name" value="CN_hydrolase"/>
    <property type="match status" value="1"/>
</dbReference>
<protein>
    <submittedName>
        <fullName evidence="3">Putative amidohydrolase</fullName>
    </submittedName>
</protein>
<keyword evidence="3" id="KW-0378">Hydrolase</keyword>
<evidence type="ECO:0000313" key="3">
    <source>
        <dbReference type="EMBL" id="TQM63107.1"/>
    </source>
</evidence>
<sequence>MSDLSVAIVQFAPTDNPTANREEVVRLAHEAAGLGATLIVFPEYSSYFTPRLGAHTVAAAESLDGPFVSTVRETARLLRVYIVCGFVEKLGGTTRCSNTLVALGPAGEIATVYRKIHLYDAFGQRESDWVTPGEVGRAPIFTVAGFTVGLQTCYDLRFPEVTRWLMDAGAQLVLVPAEWVAGELKLVQWRTLLAARAIENTVYVAAADHAPPVAVGHSVVLDPRGVYLAGLEGGSGIALASLSLDALASVRSMNPALALRRFGVAPLREDAV</sequence>
<reference evidence="3 4" key="1">
    <citation type="submission" date="2019-06" db="EMBL/GenBank/DDBJ databases">
        <title>Sequencing the genomes of 1000 actinobacteria strains.</title>
        <authorList>
            <person name="Klenk H.-P."/>
        </authorList>
    </citation>
    <scope>NUCLEOTIDE SEQUENCE [LARGE SCALE GENOMIC DNA]</scope>
    <source>
        <strain evidence="3 4">DSM 18031</strain>
    </source>
</reference>
<evidence type="ECO:0000313" key="4">
    <source>
        <dbReference type="Proteomes" id="UP000318331"/>
    </source>
</evidence>
<comment type="caution">
    <text evidence="3">The sequence shown here is derived from an EMBL/GenBank/DDBJ whole genome shotgun (WGS) entry which is preliminary data.</text>
</comment>